<feature type="domain" description="Plexin cytoplasmic RhoGTPase-binding" evidence="2">
    <location>
        <begin position="365"/>
        <end position="469"/>
    </location>
</feature>
<dbReference type="AlphaFoldDB" id="A0A3B3VWC9"/>
<organism evidence="3 4">
    <name type="scientific">Poecilia latipinna</name>
    <name type="common">sailfin molly</name>
    <dbReference type="NCBI Taxonomy" id="48699"/>
    <lineage>
        <taxon>Eukaryota</taxon>
        <taxon>Metazoa</taxon>
        <taxon>Chordata</taxon>
        <taxon>Craniata</taxon>
        <taxon>Vertebrata</taxon>
        <taxon>Euteleostomi</taxon>
        <taxon>Actinopterygii</taxon>
        <taxon>Neopterygii</taxon>
        <taxon>Teleostei</taxon>
        <taxon>Neoteleostei</taxon>
        <taxon>Acanthomorphata</taxon>
        <taxon>Ovalentaria</taxon>
        <taxon>Atherinomorphae</taxon>
        <taxon>Cyprinodontiformes</taxon>
        <taxon>Poeciliidae</taxon>
        <taxon>Poeciliinae</taxon>
        <taxon>Poecilia</taxon>
    </lineage>
</organism>
<protein>
    <submittedName>
        <fullName evidence="3">Plexin-C1-like</fullName>
    </submittedName>
</protein>
<dbReference type="InterPro" id="IPR014756">
    <property type="entry name" value="Ig_E-set"/>
</dbReference>
<dbReference type="GO" id="GO:0050772">
    <property type="term" value="P:positive regulation of axonogenesis"/>
    <property type="evidence" value="ECO:0007669"/>
    <property type="project" value="TreeGrafter"/>
</dbReference>
<keyword evidence="4" id="KW-1185">Reference proteome</keyword>
<dbReference type="GO" id="GO:0007162">
    <property type="term" value="P:negative regulation of cell adhesion"/>
    <property type="evidence" value="ECO:0007669"/>
    <property type="project" value="TreeGrafter"/>
</dbReference>
<dbReference type="PANTHER" id="PTHR22625">
    <property type="entry name" value="PLEXIN"/>
    <property type="match status" value="1"/>
</dbReference>
<sequence>YQPSCPQILLRTSGDNKVFPNLQLDPVDHKHLYVPFKNQEPEIFSVSPSVVSFYGRNQAVLSGRNLRDVTRVRIKADLDCDPKRSPVLSNNGSSLTFHIPSTEAKGLVKVCVLLPDGSCHGNFTVTYQTSPACTDITPSSSWRYFLILLIILLIPITLVVFVVYRRQREQLTVRMNKLMENLECDIRNDIRQLQTEKADLMENVGAIPFLDYKHFASRTFFPEDVEKVELDQHCQKFSRLIQDQLFLTTMVHALEEQKSFTVKDCTLASLLTVALHGNLSYLTEVMEVLLKDLMQKNSAAAQPKLLLRRTESTVEKLLTNWVSVCLYGFLRESVGQHLFLLVSALTHQISKGPVDCVTEKALYTLSEDWLLWQAQDFSQLLKVLFAVGSDGEVSEPLEVDALSCDTVEQLKEKILNTFKTKFGFAYNTSIRDVNVEYERDGSFLPLQEVDRGSEVIGDVTKLNTLRHYKDENFTGKYFHLIDPDVEEDHGKNPERKKLKLKEVYLTKLLSTKVAVHSYVENLFRSIWGMTQNKAPLAIKYFFDFLDAQAENMKITDPDVRHIWKTNLPLRFWINILKNPQFVFDMEKTPHLDGCLSVIAQAFMDSFSLSEIQLGKHAPTNKLLYAKDIPKFKQEVKAYYKQIREQPAVSDAEFKDFLNGESKKHEGEFNEAAALRELFKFTQRYFTEIKEKLSSNGAPAELLEQLQHVKDLFDELKSCSWN</sequence>
<name>A0A3B3VWC9_9TELE</name>
<dbReference type="InterPro" id="IPR046800">
    <property type="entry name" value="Plexin_RBD"/>
</dbReference>
<dbReference type="Pfam" id="PF08337">
    <property type="entry name" value="Plexin_cytopl"/>
    <property type="match status" value="1"/>
</dbReference>
<evidence type="ECO:0000313" key="3">
    <source>
        <dbReference type="Ensembl" id="ENSPLAP00000029192.1"/>
    </source>
</evidence>
<dbReference type="InterPro" id="IPR013783">
    <property type="entry name" value="Ig-like_fold"/>
</dbReference>
<dbReference type="PANTHER" id="PTHR22625:SF4">
    <property type="entry name" value="PLEXIN-C1"/>
    <property type="match status" value="1"/>
</dbReference>
<dbReference type="InterPro" id="IPR013548">
    <property type="entry name" value="Plexin_cytoplasmic_RasGAP_dom"/>
</dbReference>
<reference evidence="3" key="1">
    <citation type="submission" date="2025-08" db="UniProtKB">
        <authorList>
            <consortium name="Ensembl"/>
        </authorList>
    </citation>
    <scope>IDENTIFICATION</scope>
</reference>
<dbReference type="Pfam" id="PF20170">
    <property type="entry name" value="Plexin_RBD"/>
    <property type="match status" value="1"/>
</dbReference>
<reference evidence="3" key="2">
    <citation type="submission" date="2025-09" db="UniProtKB">
        <authorList>
            <consortium name="Ensembl"/>
        </authorList>
    </citation>
    <scope>IDENTIFICATION</scope>
</reference>
<dbReference type="InterPro" id="IPR008936">
    <property type="entry name" value="Rho_GTPase_activation_prot"/>
</dbReference>
<dbReference type="GO" id="GO:0007399">
    <property type="term" value="P:nervous system development"/>
    <property type="evidence" value="ECO:0007669"/>
    <property type="project" value="UniProtKB-ARBA"/>
</dbReference>
<dbReference type="Gene3D" id="2.60.40.10">
    <property type="entry name" value="Immunoglobulins"/>
    <property type="match status" value="1"/>
</dbReference>
<dbReference type="SUPFAM" id="SSF81296">
    <property type="entry name" value="E set domains"/>
    <property type="match status" value="1"/>
</dbReference>
<dbReference type="GO" id="GO:0002116">
    <property type="term" value="C:semaphorin receptor complex"/>
    <property type="evidence" value="ECO:0007669"/>
    <property type="project" value="TreeGrafter"/>
</dbReference>
<dbReference type="Gene3D" id="3.10.20.90">
    <property type="entry name" value="Phosphatidylinositol 3-kinase Catalytic Subunit, Chain A, domain 1"/>
    <property type="match status" value="1"/>
</dbReference>
<dbReference type="GO" id="GO:0005886">
    <property type="term" value="C:plasma membrane"/>
    <property type="evidence" value="ECO:0007669"/>
    <property type="project" value="TreeGrafter"/>
</dbReference>
<dbReference type="GO" id="GO:0030334">
    <property type="term" value="P:regulation of cell migration"/>
    <property type="evidence" value="ECO:0007669"/>
    <property type="project" value="TreeGrafter"/>
</dbReference>
<dbReference type="GO" id="GO:0008360">
    <property type="term" value="P:regulation of cell shape"/>
    <property type="evidence" value="ECO:0007669"/>
    <property type="project" value="TreeGrafter"/>
</dbReference>
<evidence type="ECO:0000313" key="4">
    <source>
        <dbReference type="Proteomes" id="UP000261500"/>
    </source>
</evidence>
<dbReference type="GO" id="GO:0017154">
    <property type="term" value="F:semaphorin receptor activity"/>
    <property type="evidence" value="ECO:0007669"/>
    <property type="project" value="InterPro"/>
</dbReference>
<dbReference type="CDD" id="cd00102">
    <property type="entry name" value="IPT"/>
    <property type="match status" value="1"/>
</dbReference>
<proteinExistence type="predicted"/>
<dbReference type="Ensembl" id="ENSPLAT00000023912.1">
    <property type="protein sequence ID" value="ENSPLAP00000029192.1"/>
    <property type="gene ID" value="ENSPLAG00000019278.1"/>
</dbReference>
<dbReference type="Gene3D" id="1.10.506.10">
    <property type="entry name" value="GTPase Activation - p120gap, domain 1"/>
    <property type="match status" value="1"/>
</dbReference>
<dbReference type="SUPFAM" id="SSF48350">
    <property type="entry name" value="GTPase activation domain, GAP"/>
    <property type="match status" value="1"/>
</dbReference>
<dbReference type="Proteomes" id="UP000261500">
    <property type="component" value="Unplaced"/>
</dbReference>
<evidence type="ECO:0000259" key="1">
    <source>
        <dbReference type="Pfam" id="PF08337"/>
    </source>
</evidence>
<feature type="domain" description="Plexin cytoplasmic RasGAP" evidence="1">
    <location>
        <begin position="207"/>
        <end position="688"/>
    </location>
</feature>
<evidence type="ECO:0000259" key="2">
    <source>
        <dbReference type="Pfam" id="PF20170"/>
    </source>
</evidence>
<dbReference type="InterPro" id="IPR031148">
    <property type="entry name" value="Plexin"/>
</dbReference>
<dbReference type="GeneTree" id="ENSGT01150000286928"/>
<accession>A0A3B3VWC9</accession>